<feature type="modified residue" description="4-aspartylphosphate" evidence="3">
    <location>
        <position position="54"/>
    </location>
</feature>
<dbReference type="PROSITE" id="PS50110">
    <property type="entry name" value="RESPONSE_REGULATORY"/>
    <property type="match status" value="1"/>
</dbReference>
<dbReference type="EMBL" id="BMED01000002">
    <property type="protein sequence ID" value="GGC76133.1"/>
    <property type="molecule type" value="Genomic_DNA"/>
</dbReference>
<reference evidence="6" key="1">
    <citation type="journal article" date="2014" name="Int. J. Syst. Evol. Microbiol.">
        <title>Complete genome sequence of Corynebacterium casei LMG S-19264T (=DSM 44701T), isolated from a smear-ripened cheese.</title>
        <authorList>
            <consortium name="US DOE Joint Genome Institute (JGI-PGF)"/>
            <person name="Walter F."/>
            <person name="Albersmeier A."/>
            <person name="Kalinowski J."/>
            <person name="Ruckert C."/>
        </authorList>
    </citation>
    <scope>NUCLEOTIDE SEQUENCE</scope>
    <source>
        <strain evidence="6">CGMCC 1.10998</strain>
    </source>
</reference>
<dbReference type="CDD" id="cd06170">
    <property type="entry name" value="LuxR_C_like"/>
    <property type="match status" value="1"/>
</dbReference>
<name>A0A916XJK8_9BURK</name>
<dbReference type="PRINTS" id="PR00038">
    <property type="entry name" value="HTHLUXR"/>
</dbReference>
<feature type="domain" description="HTH luxR-type" evidence="4">
    <location>
        <begin position="142"/>
        <end position="207"/>
    </location>
</feature>
<feature type="domain" description="Response regulatory" evidence="5">
    <location>
        <begin position="3"/>
        <end position="119"/>
    </location>
</feature>
<accession>A0A916XJK8</accession>
<dbReference type="InterPro" id="IPR011006">
    <property type="entry name" value="CheY-like_superfamily"/>
</dbReference>
<comment type="caution">
    <text evidence="6">The sequence shown here is derived from an EMBL/GenBank/DDBJ whole genome shotgun (WGS) entry which is preliminary data.</text>
</comment>
<keyword evidence="1 3" id="KW-0597">Phosphoprotein</keyword>
<protein>
    <submittedName>
        <fullName evidence="6">DNA-binding response regulator</fullName>
    </submittedName>
</protein>
<dbReference type="GO" id="GO:0003677">
    <property type="term" value="F:DNA binding"/>
    <property type="evidence" value="ECO:0007669"/>
    <property type="project" value="UniProtKB-KW"/>
</dbReference>
<dbReference type="SMART" id="SM00448">
    <property type="entry name" value="REC"/>
    <property type="match status" value="1"/>
</dbReference>
<dbReference type="Pfam" id="PF00196">
    <property type="entry name" value="GerE"/>
    <property type="match status" value="1"/>
</dbReference>
<dbReference type="CDD" id="cd17535">
    <property type="entry name" value="REC_NarL-like"/>
    <property type="match status" value="1"/>
</dbReference>
<evidence type="ECO:0000259" key="4">
    <source>
        <dbReference type="PROSITE" id="PS50043"/>
    </source>
</evidence>
<dbReference type="InterPro" id="IPR039420">
    <property type="entry name" value="WalR-like"/>
</dbReference>
<dbReference type="PANTHER" id="PTHR43214:SF43">
    <property type="entry name" value="TWO-COMPONENT RESPONSE REGULATOR"/>
    <property type="match status" value="1"/>
</dbReference>
<proteinExistence type="predicted"/>
<dbReference type="SMART" id="SM00421">
    <property type="entry name" value="HTH_LUXR"/>
    <property type="match status" value="1"/>
</dbReference>
<dbReference type="InterPro" id="IPR058245">
    <property type="entry name" value="NreC/VraR/RcsB-like_REC"/>
</dbReference>
<keyword evidence="2 6" id="KW-0238">DNA-binding</keyword>
<evidence type="ECO:0000256" key="3">
    <source>
        <dbReference type="PROSITE-ProRule" id="PRU00169"/>
    </source>
</evidence>
<organism evidence="6 7">
    <name type="scientific">Undibacterium terreum</name>
    <dbReference type="NCBI Taxonomy" id="1224302"/>
    <lineage>
        <taxon>Bacteria</taxon>
        <taxon>Pseudomonadati</taxon>
        <taxon>Pseudomonadota</taxon>
        <taxon>Betaproteobacteria</taxon>
        <taxon>Burkholderiales</taxon>
        <taxon>Oxalobacteraceae</taxon>
        <taxon>Undibacterium</taxon>
    </lineage>
</organism>
<evidence type="ECO:0000256" key="1">
    <source>
        <dbReference type="ARBA" id="ARBA00022553"/>
    </source>
</evidence>
<dbReference type="Pfam" id="PF00072">
    <property type="entry name" value="Response_reg"/>
    <property type="match status" value="1"/>
</dbReference>
<dbReference type="Gene3D" id="3.40.50.2300">
    <property type="match status" value="1"/>
</dbReference>
<dbReference type="Proteomes" id="UP000637423">
    <property type="component" value="Unassembled WGS sequence"/>
</dbReference>
<gene>
    <name evidence="6" type="ORF">GCM10011396_24230</name>
</gene>
<dbReference type="InterPro" id="IPR001789">
    <property type="entry name" value="Sig_transdc_resp-reg_receiver"/>
</dbReference>
<sequence>MIRIAICDDHQIVRAGFKQIFSEISDIEVVAEATSGREALDIARKKVCDVMLLDISMPDQSGIDTLRTIKQGQPELPILILSGYPAQQYAVNLLKMGANGYLNKECDAEELIKAIRTVATGRRYVSAAVGEILAQGFDHDTTAAIHTELSDREFQVFLRLAKGESVSDIAVKLSLSVKTISTYRTRVMEKMGLHSNSDLTYYALKNNLLE</sequence>
<dbReference type="InterPro" id="IPR016032">
    <property type="entry name" value="Sig_transdc_resp-reg_C-effctor"/>
</dbReference>
<dbReference type="InterPro" id="IPR000792">
    <property type="entry name" value="Tscrpt_reg_LuxR_C"/>
</dbReference>
<evidence type="ECO:0000313" key="7">
    <source>
        <dbReference type="Proteomes" id="UP000637423"/>
    </source>
</evidence>
<dbReference type="SUPFAM" id="SSF52172">
    <property type="entry name" value="CheY-like"/>
    <property type="match status" value="1"/>
</dbReference>
<dbReference type="GO" id="GO:0000160">
    <property type="term" value="P:phosphorelay signal transduction system"/>
    <property type="evidence" value="ECO:0007669"/>
    <property type="project" value="InterPro"/>
</dbReference>
<keyword evidence="7" id="KW-1185">Reference proteome</keyword>
<dbReference type="PROSITE" id="PS00622">
    <property type="entry name" value="HTH_LUXR_1"/>
    <property type="match status" value="1"/>
</dbReference>
<dbReference type="GO" id="GO:0006355">
    <property type="term" value="P:regulation of DNA-templated transcription"/>
    <property type="evidence" value="ECO:0007669"/>
    <property type="project" value="InterPro"/>
</dbReference>
<evidence type="ECO:0000259" key="5">
    <source>
        <dbReference type="PROSITE" id="PS50110"/>
    </source>
</evidence>
<evidence type="ECO:0000313" key="6">
    <source>
        <dbReference type="EMBL" id="GGC76133.1"/>
    </source>
</evidence>
<dbReference type="RefSeq" id="WP_188566300.1">
    <property type="nucleotide sequence ID" value="NZ_BMED01000002.1"/>
</dbReference>
<dbReference type="PROSITE" id="PS50043">
    <property type="entry name" value="HTH_LUXR_2"/>
    <property type="match status" value="1"/>
</dbReference>
<dbReference type="AlphaFoldDB" id="A0A916XJK8"/>
<reference evidence="6" key="2">
    <citation type="submission" date="2020-09" db="EMBL/GenBank/DDBJ databases">
        <authorList>
            <person name="Sun Q."/>
            <person name="Zhou Y."/>
        </authorList>
    </citation>
    <scope>NUCLEOTIDE SEQUENCE</scope>
    <source>
        <strain evidence="6">CGMCC 1.10998</strain>
    </source>
</reference>
<evidence type="ECO:0000256" key="2">
    <source>
        <dbReference type="ARBA" id="ARBA00023125"/>
    </source>
</evidence>
<dbReference type="PANTHER" id="PTHR43214">
    <property type="entry name" value="TWO-COMPONENT RESPONSE REGULATOR"/>
    <property type="match status" value="1"/>
</dbReference>
<dbReference type="SUPFAM" id="SSF46894">
    <property type="entry name" value="C-terminal effector domain of the bipartite response regulators"/>
    <property type="match status" value="1"/>
</dbReference>